<dbReference type="SUPFAM" id="SSF46894">
    <property type="entry name" value="C-terminal effector domain of the bipartite response regulators"/>
    <property type="match status" value="1"/>
</dbReference>
<feature type="domain" description="OmpR/PhoB-type" evidence="12">
    <location>
        <begin position="136"/>
        <end position="236"/>
    </location>
</feature>
<evidence type="ECO:0000256" key="5">
    <source>
        <dbReference type="ARBA" id="ARBA00023015"/>
    </source>
</evidence>
<evidence type="ECO:0000259" key="12">
    <source>
        <dbReference type="PROSITE" id="PS51755"/>
    </source>
</evidence>
<dbReference type="SUPFAM" id="SSF52172">
    <property type="entry name" value="CheY-like"/>
    <property type="match status" value="1"/>
</dbReference>
<evidence type="ECO:0000259" key="11">
    <source>
        <dbReference type="PROSITE" id="PS50110"/>
    </source>
</evidence>
<dbReference type="EMBL" id="JACHNY010000016">
    <property type="protein sequence ID" value="MBB4619825.1"/>
    <property type="molecule type" value="Genomic_DNA"/>
</dbReference>
<feature type="DNA-binding region" description="OmpR/PhoB-type" evidence="10">
    <location>
        <begin position="136"/>
        <end position="236"/>
    </location>
</feature>
<dbReference type="PANTHER" id="PTHR48111:SF4">
    <property type="entry name" value="DNA-BINDING DUAL TRANSCRIPTIONAL REGULATOR OMPR"/>
    <property type="match status" value="1"/>
</dbReference>
<evidence type="ECO:0000256" key="10">
    <source>
        <dbReference type="PROSITE-ProRule" id="PRU01091"/>
    </source>
</evidence>
<dbReference type="Pfam" id="PF00072">
    <property type="entry name" value="Response_reg"/>
    <property type="match status" value="1"/>
</dbReference>
<dbReference type="GO" id="GO:0000156">
    <property type="term" value="F:phosphorelay response regulator activity"/>
    <property type="evidence" value="ECO:0007669"/>
    <property type="project" value="TreeGrafter"/>
</dbReference>
<feature type="domain" description="Response regulatory" evidence="11">
    <location>
        <begin position="7"/>
        <end position="121"/>
    </location>
</feature>
<gene>
    <name evidence="13" type="ORF">GGQ96_003985</name>
</gene>
<dbReference type="PROSITE" id="PS51755">
    <property type="entry name" value="OMPR_PHOB"/>
    <property type="match status" value="1"/>
</dbReference>
<keyword evidence="5" id="KW-0805">Transcription regulation</keyword>
<dbReference type="GO" id="GO:0005829">
    <property type="term" value="C:cytosol"/>
    <property type="evidence" value="ECO:0007669"/>
    <property type="project" value="TreeGrafter"/>
</dbReference>
<dbReference type="RefSeq" id="WP_093068030.1">
    <property type="nucleotide sequence ID" value="NZ_JACHNY010000016.1"/>
</dbReference>
<reference evidence="13 14" key="1">
    <citation type="submission" date="2020-08" db="EMBL/GenBank/DDBJ databases">
        <title>Genomic Encyclopedia of Type Strains, Phase IV (KMG-IV): sequencing the most valuable type-strain genomes for metagenomic binning, comparative biology and taxonomic classification.</title>
        <authorList>
            <person name="Goeker M."/>
        </authorList>
    </citation>
    <scope>NUCLEOTIDE SEQUENCE [LARGE SCALE GENOMIC DNA]</scope>
    <source>
        <strain evidence="13 14">DSM 15867</strain>
    </source>
</reference>
<dbReference type="CDD" id="cd17574">
    <property type="entry name" value="REC_OmpR"/>
    <property type="match status" value="1"/>
</dbReference>
<dbReference type="InterPro" id="IPR039420">
    <property type="entry name" value="WalR-like"/>
</dbReference>
<dbReference type="GO" id="GO:0000976">
    <property type="term" value="F:transcription cis-regulatory region binding"/>
    <property type="evidence" value="ECO:0007669"/>
    <property type="project" value="TreeGrafter"/>
</dbReference>
<feature type="modified residue" description="4-aspartylphosphate" evidence="9">
    <location>
        <position position="56"/>
    </location>
</feature>
<evidence type="ECO:0000256" key="4">
    <source>
        <dbReference type="ARBA" id="ARBA00023012"/>
    </source>
</evidence>
<evidence type="ECO:0000256" key="3">
    <source>
        <dbReference type="ARBA" id="ARBA00022553"/>
    </source>
</evidence>
<keyword evidence="3 9" id="KW-0597">Phosphoprotein</keyword>
<dbReference type="InterPro" id="IPR001867">
    <property type="entry name" value="OmpR/PhoB-type_DNA-bd"/>
</dbReference>
<comment type="subcellular location">
    <subcellularLocation>
        <location evidence="1">Cytoplasm</location>
    </subcellularLocation>
</comment>
<dbReference type="InterPro" id="IPR016032">
    <property type="entry name" value="Sig_transdc_resp-reg_C-effctor"/>
</dbReference>
<dbReference type="AlphaFoldDB" id="A0A7W7AMP5"/>
<dbReference type="InterPro" id="IPR001789">
    <property type="entry name" value="Sig_transdc_resp-reg_receiver"/>
</dbReference>
<proteinExistence type="predicted"/>
<dbReference type="PANTHER" id="PTHR48111">
    <property type="entry name" value="REGULATOR OF RPOS"/>
    <property type="match status" value="1"/>
</dbReference>
<evidence type="ECO:0000313" key="14">
    <source>
        <dbReference type="Proteomes" id="UP000574769"/>
    </source>
</evidence>
<keyword evidence="6 10" id="KW-0238">DNA-binding</keyword>
<name>A0A7W7AMP5_9SPHN</name>
<evidence type="ECO:0000256" key="1">
    <source>
        <dbReference type="ARBA" id="ARBA00004496"/>
    </source>
</evidence>
<evidence type="ECO:0000256" key="2">
    <source>
        <dbReference type="ARBA" id="ARBA00022490"/>
    </source>
</evidence>
<evidence type="ECO:0000256" key="7">
    <source>
        <dbReference type="ARBA" id="ARBA00023163"/>
    </source>
</evidence>
<keyword evidence="2" id="KW-0963">Cytoplasm</keyword>
<dbReference type="Gene3D" id="1.10.10.10">
    <property type="entry name" value="Winged helix-like DNA-binding domain superfamily/Winged helix DNA-binding domain"/>
    <property type="match status" value="1"/>
</dbReference>
<dbReference type="SMART" id="SM00862">
    <property type="entry name" value="Trans_reg_C"/>
    <property type="match status" value="1"/>
</dbReference>
<comment type="caution">
    <text evidence="13">The sequence shown here is derived from an EMBL/GenBank/DDBJ whole genome shotgun (WGS) entry which is preliminary data.</text>
</comment>
<evidence type="ECO:0000256" key="9">
    <source>
        <dbReference type="PROSITE-ProRule" id="PRU00169"/>
    </source>
</evidence>
<dbReference type="Proteomes" id="UP000574769">
    <property type="component" value="Unassembled WGS sequence"/>
</dbReference>
<dbReference type="FunFam" id="1.10.10.10:FF:000099">
    <property type="entry name" value="Two-component system response regulator TorR"/>
    <property type="match status" value="1"/>
</dbReference>
<keyword evidence="7" id="KW-0804">Transcription</keyword>
<dbReference type="GO" id="GO:0032993">
    <property type="term" value="C:protein-DNA complex"/>
    <property type="evidence" value="ECO:0007669"/>
    <property type="project" value="TreeGrafter"/>
</dbReference>
<sequence>MSVADTMVAVIEDDPGIRDLVTDLLRREGFEVLAYADAASFFRSAPVERLDCLILDVMLPGEDGLSICRTLRAARPRLPILMVSAKGDDVDRIVGLEVGADDYLAKPFNARELLARVRAALRRLRAGSEAAAGEEAAIYRFAGWTLSAGNRSLTAPDGALVNLTGGEFDLLLALVSHPQRVVTRDQLLDWTRGKVATPFDRAVDVQLSRLRRKIGDDPREPAMIRTIRGDGYMFAMPVARC</sequence>
<dbReference type="InterPro" id="IPR036388">
    <property type="entry name" value="WH-like_DNA-bd_sf"/>
</dbReference>
<keyword evidence="4" id="KW-0902">Two-component regulatory system</keyword>
<protein>
    <recommendedName>
        <fullName evidence="8">Regulatory protein VirG</fullName>
    </recommendedName>
</protein>
<dbReference type="SMART" id="SM00448">
    <property type="entry name" value="REC"/>
    <property type="match status" value="1"/>
</dbReference>
<dbReference type="InterPro" id="IPR011006">
    <property type="entry name" value="CheY-like_superfamily"/>
</dbReference>
<dbReference type="GO" id="GO:0006355">
    <property type="term" value="P:regulation of DNA-templated transcription"/>
    <property type="evidence" value="ECO:0007669"/>
    <property type="project" value="InterPro"/>
</dbReference>
<dbReference type="CDD" id="cd00383">
    <property type="entry name" value="trans_reg_C"/>
    <property type="match status" value="1"/>
</dbReference>
<evidence type="ECO:0000256" key="8">
    <source>
        <dbReference type="ARBA" id="ARBA00067337"/>
    </source>
</evidence>
<dbReference type="Gene3D" id="3.40.50.2300">
    <property type="match status" value="1"/>
</dbReference>
<keyword evidence="14" id="KW-1185">Reference proteome</keyword>
<dbReference type="Gene3D" id="6.10.250.690">
    <property type="match status" value="1"/>
</dbReference>
<dbReference type="Pfam" id="PF00486">
    <property type="entry name" value="Trans_reg_C"/>
    <property type="match status" value="1"/>
</dbReference>
<organism evidence="13 14">
    <name type="scientific">Sphingomonas abaci</name>
    <dbReference type="NCBI Taxonomy" id="237611"/>
    <lineage>
        <taxon>Bacteria</taxon>
        <taxon>Pseudomonadati</taxon>
        <taxon>Pseudomonadota</taxon>
        <taxon>Alphaproteobacteria</taxon>
        <taxon>Sphingomonadales</taxon>
        <taxon>Sphingomonadaceae</taxon>
        <taxon>Sphingomonas</taxon>
    </lineage>
</organism>
<evidence type="ECO:0000313" key="13">
    <source>
        <dbReference type="EMBL" id="MBB4619825.1"/>
    </source>
</evidence>
<dbReference type="PROSITE" id="PS50110">
    <property type="entry name" value="RESPONSE_REGULATORY"/>
    <property type="match status" value="1"/>
</dbReference>
<evidence type="ECO:0000256" key="6">
    <source>
        <dbReference type="ARBA" id="ARBA00023125"/>
    </source>
</evidence>
<accession>A0A7W7AMP5</accession>